<reference evidence="1 2" key="1">
    <citation type="submission" date="2020-10" db="EMBL/GenBank/DDBJ databases">
        <title>Sequencing the genomes of 1000 actinobacteria strains.</title>
        <authorList>
            <person name="Klenk H.-P."/>
        </authorList>
    </citation>
    <scope>NUCLEOTIDE SEQUENCE [LARGE SCALE GENOMIC DNA]</scope>
    <source>
        <strain evidence="1 2">DSM 41803</strain>
    </source>
</reference>
<dbReference type="EMBL" id="JADBGF010000001">
    <property type="protein sequence ID" value="MBE1599942.1"/>
    <property type="molecule type" value="Genomic_DNA"/>
</dbReference>
<evidence type="ECO:0000313" key="1">
    <source>
        <dbReference type="EMBL" id="MBE1599942.1"/>
    </source>
</evidence>
<dbReference type="RefSeq" id="WP_046912673.1">
    <property type="nucleotide sequence ID" value="NZ_JADBGF010000001.1"/>
</dbReference>
<proteinExistence type="predicted"/>
<dbReference type="Proteomes" id="UP000629287">
    <property type="component" value="Unassembled WGS sequence"/>
</dbReference>
<protein>
    <submittedName>
        <fullName evidence="1">Uncharacterized protein</fullName>
    </submittedName>
</protein>
<keyword evidence="2" id="KW-1185">Reference proteome</keyword>
<name>A0A8I0P9S0_9ACTN</name>
<gene>
    <name evidence="1" type="ORF">H4687_006071</name>
</gene>
<accession>A0A8I0P9S0</accession>
<dbReference type="OrthoDB" id="9810303at2"/>
<evidence type="ECO:0000313" key="2">
    <source>
        <dbReference type="Proteomes" id="UP000629287"/>
    </source>
</evidence>
<organism evidence="1 2">
    <name type="scientific">Streptomyces stelliscabiei</name>
    <dbReference type="NCBI Taxonomy" id="146820"/>
    <lineage>
        <taxon>Bacteria</taxon>
        <taxon>Bacillati</taxon>
        <taxon>Actinomycetota</taxon>
        <taxon>Actinomycetes</taxon>
        <taxon>Kitasatosporales</taxon>
        <taxon>Streptomycetaceae</taxon>
        <taxon>Streptomyces</taxon>
    </lineage>
</organism>
<dbReference type="GeneID" id="86830600"/>
<dbReference type="AlphaFoldDB" id="A0A8I0P9S0"/>
<sequence length="90" mass="10246">MAWPPNGRSNAEISAFDMTLLVVQKNLDLFRHRFNRDDTAEDITRLVLASKPSRLVDLIRMAEFDLEQALTVARQRQFSLSSPFEGLGIP</sequence>
<comment type="caution">
    <text evidence="1">The sequence shown here is derived from an EMBL/GenBank/DDBJ whole genome shotgun (WGS) entry which is preliminary data.</text>
</comment>